<protein>
    <submittedName>
        <fullName evidence="2">Uncharacterized conserved protein YjiS, DUF1127 family</fullName>
    </submittedName>
</protein>
<evidence type="ECO:0000313" key="3">
    <source>
        <dbReference type="Proteomes" id="UP000198588"/>
    </source>
</evidence>
<reference evidence="2 3" key="1">
    <citation type="submission" date="2016-10" db="EMBL/GenBank/DDBJ databases">
        <authorList>
            <person name="de Groot N.N."/>
        </authorList>
    </citation>
    <scope>NUCLEOTIDE SEQUENCE [LARGE SCALE GENOMIC DNA]</scope>
    <source>
        <strain evidence="2 3">CGMCC 1.12097</strain>
    </source>
</reference>
<feature type="domain" description="YjiS-like" evidence="1">
    <location>
        <begin position="3"/>
        <end position="38"/>
    </location>
</feature>
<gene>
    <name evidence="2" type="ORF">SAMN02927914_00456</name>
</gene>
<dbReference type="InterPro" id="IPR009506">
    <property type="entry name" value="YjiS-like"/>
</dbReference>
<dbReference type="OrthoDB" id="8244198at2"/>
<accession>A0A1G5VAA6</accession>
<evidence type="ECO:0000259" key="1">
    <source>
        <dbReference type="Pfam" id="PF06568"/>
    </source>
</evidence>
<dbReference type="RefSeq" id="WP_091575276.1">
    <property type="nucleotide sequence ID" value="NZ_FMXM01000002.1"/>
</dbReference>
<name>A0A1G5VAA6_9HYPH</name>
<proteinExistence type="predicted"/>
<dbReference type="AlphaFoldDB" id="A0A1G5VAA6"/>
<dbReference type="STRING" id="1165689.SAMN02927914_00456"/>
<organism evidence="2 3">
    <name type="scientific">Mesorhizobium qingshengii</name>
    <dbReference type="NCBI Taxonomy" id="1165689"/>
    <lineage>
        <taxon>Bacteria</taxon>
        <taxon>Pseudomonadati</taxon>
        <taxon>Pseudomonadota</taxon>
        <taxon>Alphaproteobacteria</taxon>
        <taxon>Hyphomicrobiales</taxon>
        <taxon>Phyllobacteriaceae</taxon>
        <taxon>Mesorhizobium</taxon>
    </lineage>
</organism>
<dbReference type="Pfam" id="PF06568">
    <property type="entry name" value="YjiS-like"/>
    <property type="match status" value="1"/>
</dbReference>
<dbReference type="Proteomes" id="UP000198588">
    <property type="component" value="Unassembled WGS sequence"/>
</dbReference>
<sequence length="46" mass="5582">MNLIRNYRNWRVYRETVTELGRLSNRQLHDLGIVRDEIKSVARRAI</sequence>
<evidence type="ECO:0000313" key="2">
    <source>
        <dbReference type="EMBL" id="SDA42754.1"/>
    </source>
</evidence>
<dbReference type="EMBL" id="FMXM01000002">
    <property type="protein sequence ID" value="SDA42754.1"/>
    <property type="molecule type" value="Genomic_DNA"/>
</dbReference>